<evidence type="ECO:0000313" key="2">
    <source>
        <dbReference type="EMBL" id="GIN94438.1"/>
    </source>
</evidence>
<dbReference type="Proteomes" id="UP000287296">
    <property type="component" value="Unassembled WGS sequence"/>
</dbReference>
<accession>A0A429X5I7</accession>
<feature type="transmembrane region" description="Helical" evidence="1">
    <location>
        <begin position="62"/>
        <end position="80"/>
    </location>
</feature>
<keyword evidence="5" id="KW-1185">Reference proteome</keyword>
<dbReference type="EMBL" id="BORJ01000001">
    <property type="protein sequence ID" value="GIN94438.1"/>
    <property type="molecule type" value="Genomic_DNA"/>
</dbReference>
<feature type="transmembrane region" description="Helical" evidence="1">
    <location>
        <begin position="118"/>
        <end position="138"/>
    </location>
</feature>
<reference evidence="2 5" key="2">
    <citation type="submission" date="2021-03" db="EMBL/GenBank/DDBJ databases">
        <title>Antimicrobial resistance genes in bacteria isolated from Japanese honey, and their potential for conferring macrolide and lincosamide resistance in the American foulbrood pathogen Paenibacillus larvae.</title>
        <authorList>
            <person name="Okamoto M."/>
            <person name="Kumagai M."/>
            <person name="Kanamori H."/>
            <person name="Takamatsu D."/>
        </authorList>
    </citation>
    <scope>NUCLEOTIDE SEQUENCE [LARGE SCALE GENOMIC DNA]</scope>
    <source>
        <strain evidence="2 5">J6TS1</strain>
    </source>
</reference>
<name>A0A429X5I7_SIMTE</name>
<evidence type="ECO:0000256" key="1">
    <source>
        <dbReference type="SAM" id="Phobius"/>
    </source>
</evidence>
<feature type="transmembrane region" description="Helical" evidence="1">
    <location>
        <begin position="32"/>
        <end position="55"/>
    </location>
</feature>
<feature type="transmembrane region" description="Helical" evidence="1">
    <location>
        <begin position="150"/>
        <end position="169"/>
    </location>
</feature>
<dbReference type="Proteomes" id="UP000680670">
    <property type="component" value="Unassembled WGS sequence"/>
</dbReference>
<gene>
    <name evidence="3" type="ORF">D5F11_015700</name>
    <name evidence="2" type="ORF">J6TS1_03080</name>
</gene>
<dbReference type="AlphaFoldDB" id="A0A429X5I7"/>
<protein>
    <submittedName>
        <fullName evidence="3">Uncharacterized protein</fullName>
    </submittedName>
</protein>
<comment type="caution">
    <text evidence="3">The sequence shown here is derived from an EMBL/GenBank/DDBJ whole genome shotgun (WGS) entry which is preliminary data.</text>
</comment>
<evidence type="ECO:0000313" key="5">
    <source>
        <dbReference type="Proteomes" id="UP000680670"/>
    </source>
</evidence>
<organism evidence="3 4">
    <name type="scientific">Siminovitchia terrae</name>
    <name type="common">Bacillus terrae</name>
    <dbReference type="NCBI Taxonomy" id="1914933"/>
    <lineage>
        <taxon>Bacteria</taxon>
        <taxon>Bacillati</taxon>
        <taxon>Bacillota</taxon>
        <taxon>Bacilli</taxon>
        <taxon>Bacillales</taxon>
        <taxon>Bacillaceae</taxon>
        <taxon>Siminovitchia</taxon>
    </lineage>
</organism>
<proteinExistence type="predicted"/>
<keyword evidence="1" id="KW-0472">Membrane</keyword>
<evidence type="ECO:0000313" key="4">
    <source>
        <dbReference type="Proteomes" id="UP000287296"/>
    </source>
</evidence>
<dbReference type="RefSeq" id="WP_120117081.1">
    <property type="nucleotide sequence ID" value="NZ_BORI01000003.1"/>
</dbReference>
<keyword evidence="1" id="KW-0812">Transmembrane</keyword>
<evidence type="ECO:0000313" key="3">
    <source>
        <dbReference type="EMBL" id="RST58686.1"/>
    </source>
</evidence>
<sequence length="191" mass="21133">MTMGLVFLVSILLLCLAGVSVSAFLVRKLVTIMHGMLFAMSTAMGIGLFAGTLFGILFQGHLLQSTVIGICIGLVTGAIVGSYYSFLALLEGMLSGVMAGMMGAMLGEMIKPVDWDKAIMTMFTLALSICFFITYEVFTHLKKQPKWIHLFQNPFIIGLIFILLCLFLYSQTPFILKPFSFALHTLWTNYM</sequence>
<keyword evidence="1" id="KW-1133">Transmembrane helix</keyword>
<dbReference type="EMBL" id="QYTW02000017">
    <property type="protein sequence ID" value="RST58686.1"/>
    <property type="molecule type" value="Genomic_DNA"/>
</dbReference>
<reference evidence="3 4" key="1">
    <citation type="submission" date="2018-12" db="EMBL/GenBank/DDBJ databases">
        <authorList>
            <person name="Sun L."/>
            <person name="Chen Z."/>
        </authorList>
    </citation>
    <scope>NUCLEOTIDE SEQUENCE [LARGE SCALE GENOMIC DNA]</scope>
    <source>
        <strain evidence="3 4">LMG 29736</strain>
    </source>
</reference>
<dbReference type="OrthoDB" id="9816061at2"/>